<dbReference type="PANTHER" id="PTHR11434:SF16">
    <property type="entry name" value="NADH-UBIQUINONE OXIDOREDUCTASE CHAIN 4L"/>
    <property type="match status" value="1"/>
</dbReference>
<feature type="transmembrane region" description="Helical" evidence="11">
    <location>
        <begin position="30"/>
        <end position="53"/>
    </location>
</feature>
<keyword evidence="7 11" id="KW-1133">Transmembrane helix</keyword>
<reference evidence="12" key="1">
    <citation type="journal article" date="2023" name="IScience">
        <title>Revisiting mitogenome evolution in Medusozoa with eight new mitochondrial genomes.</title>
        <authorList>
            <person name="Ling M.K."/>
            <person name="Yap N.W.L."/>
            <person name="Iesa I.B."/>
            <person name="Yip Z.T."/>
            <person name="Huang D."/>
            <person name="Quek Z.B.R."/>
        </authorList>
    </citation>
    <scope>NUCLEOTIDE SEQUENCE</scope>
</reference>
<evidence type="ECO:0000256" key="11">
    <source>
        <dbReference type="SAM" id="Phobius"/>
    </source>
</evidence>
<gene>
    <name evidence="12" type="primary">nad4L</name>
</gene>
<name>A0AAU0GWF3_9CNID</name>
<sequence length="100" mass="10928">MGIKPLITCSFTLFLLGVLGVSINRSNLIILLMSIELMLLSTSLMFVVASVFYNQILGQLFTLFIFTVAAAESAIGLAIIVSYFRLRGKVSIKLLNILKG</sequence>
<evidence type="ECO:0000256" key="6">
    <source>
        <dbReference type="ARBA" id="ARBA00022967"/>
    </source>
</evidence>
<evidence type="ECO:0000256" key="10">
    <source>
        <dbReference type="ARBA" id="ARBA00031586"/>
    </source>
</evidence>
<reference evidence="12" key="2">
    <citation type="submission" date="2023-08" db="EMBL/GenBank/DDBJ databases">
        <authorList>
            <person name="Ling M.K."/>
            <person name="Yap N.W.L."/>
            <person name="Iesa I."/>
            <person name="Yip Z.T."/>
            <person name="Huang D."/>
            <person name="Quek Z.B.R."/>
        </authorList>
    </citation>
    <scope>NUCLEOTIDE SEQUENCE</scope>
</reference>
<evidence type="ECO:0000313" key="12">
    <source>
        <dbReference type="EMBL" id="WOE91040.1"/>
    </source>
</evidence>
<geneLocation type="mitochondrion" evidence="12"/>
<dbReference type="FunFam" id="1.10.287.3510:FF:000001">
    <property type="entry name" value="NADH-quinone oxidoreductase subunit K"/>
    <property type="match status" value="1"/>
</dbReference>
<dbReference type="Pfam" id="PF00420">
    <property type="entry name" value="Oxidored_q2"/>
    <property type="match status" value="1"/>
</dbReference>
<dbReference type="GO" id="GO:0016651">
    <property type="term" value="F:oxidoreductase activity, acting on NAD(P)H"/>
    <property type="evidence" value="ECO:0007669"/>
    <property type="project" value="InterPro"/>
</dbReference>
<protein>
    <recommendedName>
        <fullName evidence="3">NADH-ubiquinone oxidoreductase chain 4L</fullName>
    </recommendedName>
    <alternativeName>
        <fullName evidence="10">NADH dehydrogenase subunit 4L</fullName>
    </alternativeName>
</protein>
<evidence type="ECO:0000256" key="7">
    <source>
        <dbReference type="ARBA" id="ARBA00022989"/>
    </source>
</evidence>
<dbReference type="AlphaFoldDB" id="A0AAU0GWF3"/>
<keyword evidence="6" id="KW-1278">Translocase</keyword>
<feature type="transmembrane region" description="Helical" evidence="11">
    <location>
        <begin position="60"/>
        <end position="84"/>
    </location>
</feature>
<keyword evidence="12" id="KW-0496">Mitochondrion</keyword>
<dbReference type="EMBL" id="OR400204">
    <property type="protein sequence ID" value="WOE91040.1"/>
    <property type="molecule type" value="Genomic_DNA"/>
</dbReference>
<dbReference type="HAMAP" id="MF_01456">
    <property type="entry name" value="NDH1_NuoK"/>
    <property type="match status" value="1"/>
</dbReference>
<comment type="similarity">
    <text evidence="2">Belongs to the complex I subunit 4L family.</text>
</comment>
<dbReference type="Gene3D" id="1.10.287.3510">
    <property type="match status" value="1"/>
</dbReference>
<evidence type="ECO:0000256" key="9">
    <source>
        <dbReference type="ARBA" id="ARBA00023136"/>
    </source>
</evidence>
<dbReference type="NCBIfam" id="NF004320">
    <property type="entry name" value="PRK05715.1-2"/>
    <property type="match status" value="1"/>
</dbReference>
<accession>A0AAU0GWF3</accession>
<evidence type="ECO:0000256" key="8">
    <source>
        <dbReference type="ARBA" id="ARBA00023027"/>
    </source>
</evidence>
<dbReference type="InterPro" id="IPR001133">
    <property type="entry name" value="NADH_UbQ_OxRdtase_chain4L/K"/>
</dbReference>
<proteinExistence type="inferred from homology"/>
<evidence type="ECO:0000256" key="5">
    <source>
        <dbReference type="ARBA" id="ARBA00022692"/>
    </source>
</evidence>
<evidence type="ECO:0000256" key="3">
    <source>
        <dbReference type="ARBA" id="ARBA00016612"/>
    </source>
</evidence>
<dbReference type="PANTHER" id="PTHR11434">
    <property type="entry name" value="NADH-UBIQUINONE OXIDOREDUCTASE SUBUNIT ND4L"/>
    <property type="match status" value="1"/>
</dbReference>
<dbReference type="GO" id="GO:0030964">
    <property type="term" value="C:NADH dehydrogenase complex"/>
    <property type="evidence" value="ECO:0007669"/>
    <property type="project" value="TreeGrafter"/>
</dbReference>
<organism evidence="12">
    <name type="scientific">Mastigias sp</name>
    <dbReference type="NCBI Taxonomy" id="3082107"/>
    <lineage>
        <taxon>Eukaryota</taxon>
        <taxon>Metazoa</taxon>
        <taxon>Cnidaria</taxon>
        <taxon>Scyphozoa</taxon>
        <taxon>Rhizostomeae</taxon>
        <taxon>Mastigiidae</taxon>
        <taxon>Mastigias</taxon>
    </lineage>
</organism>
<evidence type="ECO:0000256" key="4">
    <source>
        <dbReference type="ARBA" id="ARBA00022448"/>
    </source>
</evidence>
<dbReference type="InterPro" id="IPR039428">
    <property type="entry name" value="NUOK/Mnh_C1-like"/>
</dbReference>
<dbReference type="NCBIfam" id="NF004323">
    <property type="entry name" value="PRK05715.1-5"/>
    <property type="match status" value="1"/>
</dbReference>
<comment type="subcellular location">
    <subcellularLocation>
        <location evidence="1">Membrane</location>
        <topology evidence="1">Multi-pass membrane protein</topology>
    </subcellularLocation>
</comment>
<dbReference type="GO" id="GO:0042773">
    <property type="term" value="P:ATP synthesis coupled electron transport"/>
    <property type="evidence" value="ECO:0007669"/>
    <property type="project" value="InterPro"/>
</dbReference>
<keyword evidence="9 11" id="KW-0472">Membrane</keyword>
<keyword evidence="4" id="KW-0813">Transport</keyword>
<evidence type="ECO:0000256" key="1">
    <source>
        <dbReference type="ARBA" id="ARBA00004141"/>
    </source>
</evidence>
<keyword evidence="5 11" id="KW-0812">Transmembrane</keyword>
<keyword evidence="8" id="KW-0520">NAD</keyword>
<evidence type="ECO:0000256" key="2">
    <source>
        <dbReference type="ARBA" id="ARBA00010519"/>
    </source>
</evidence>